<keyword evidence="2" id="KW-0378">Hydrolase</keyword>
<sequence length="1193" mass="127872">MFNFMRHPSVTTLRLRALVMFALIALLGFGVRSANAQQGTGNIIGVVKDSTGAAVVGATVDIENVDRQDIIHLTTNDSGFYNSPPLVLGSNYKVTVKHAGFQTSVLTGVAVTVGARVEADADLKVGGVDSAVTVEAAQASTLDTTSATLGAVIGEKSIQELPLNGRNAIALTTLTPGVRVNTTVAQSGFANRGTNLSAISINGSPTGSNSYILDGQSNLSTTTGEIAVNPNVDSIQEFKVQSGVFSAQYGFTLGGVVNLASRTGTNQFHGSLYEFLRNDIFNARNYFATVGSVSKPVLRYNQFGGAIGGPILHDKAFFFGNFETYRFIQAFPQFLSVPTAAFRAGDFSQLQDSNGNFIPLYNPYTTVATTVGGSTVYTRQRYNNNQVTNLDPVSVAYQNAFYPLPNITPATIGQQRTNTNNYQFNNRGISNMYNALGRVDYHLGSNDTVFARFAYYSNYTNGGTGGGTYYPNPVIANRYDTYTAKELLVGDTHVFSSSLINDLRLSIERQEFPFQAASAGQNYPQKLGLPSNVPNFAIPTVGNGLPASNQTIGYRAYTLPEVTDTVTKIIRRHSLAFGFDWRYNAGANLQRNAPSGTFSFAAGLTNDPSGAAPAAGTVNSGNTYATFLAGAVSAASITTNTGELDRAFSFSAFVQDDWQATDRLTMNLGLRWDYQQQPFEQNNGYSNFNPTLTSGGFTGIMQYANTGGVGRNFVPESYKDFGPRVGFAYKATADGKTVVRGGIGIYYPLFFNSIYTGQVNGFSATTTTYNPNVTNNPAFQFKNGFPTNPLQPIGAAFGPLGFLGQGVGYQDPTQWKSPMSQQFTLSAERQIPYDVVLQATYVGNHGVHLPAGGYNLNSLNPTNFGLGRTALQSQVTNPYAGQISGSFGAPTITRAQSLLPFPYYGAVTTYNPHNGNLHADYLELSAQRQARSGLTVLFGYTMGKLLDDSANSPLAYLNGLAANNGYQNVYNRRAEYSLDPSDVSQRATVSALYDLPFGRGQKFSTHNGFTDRVIGGFQFNVIGVFQTGTPLTITGANAYTATRPNYTPGQKVAIANQSPTKWFNTYAFQNPTDYTFGNVPRTLPHVRGPGTENFDLSIFKTTEITERFKLQLRAEAFNVLNHANFGLPNTTFAANTNTLVNGNGVSAGCTVTGADASGTPNAGTGNCNTSSSFGTITSAADGRSLQLAAKLIF</sequence>
<dbReference type="SUPFAM" id="SSF49464">
    <property type="entry name" value="Carboxypeptidase regulatory domain-like"/>
    <property type="match status" value="1"/>
</dbReference>
<dbReference type="InterPro" id="IPR039426">
    <property type="entry name" value="TonB-dep_rcpt-like"/>
</dbReference>
<dbReference type="EMBL" id="FOZL01000001">
    <property type="protein sequence ID" value="SFS13585.1"/>
    <property type="molecule type" value="Genomic_DNA"/>
</dbReference>
<protein>
    <submittedName>
        <fullName evidence="2">Carboxypeptidase regulatory-like domain-containing protein</fullName>
    </submittedName>
</protein>
<feature type="domain" description="TonB-dependent transporter Oar-like beta-barrel" evidence="1">
    <location>
        <begin position="261"/>
        <end position="1186"/>
    </location>
</feature>
<dbReference type="OrthoDB" id="97893at2"/>
<dbReference type="PANTHER" id="PTHR30069:SF46">
    <property type="entry name" value="OAR PROTEIN"/>
    <property type="match status" value="1"/>
</dbReference>
<dbReference type="PANTHER" id="PTHR30069">
    <property type="entry name" value="TONB-DEPENDENT OUTER MEMBRANE RECEPTOR"/>
    <property type="match status" value="1"/>
</dbReference>
<keyword evidence="2" id="KW-0121">Carboxypeptidase</keyword>
<reference evidence="2 3" key="1">
    <citation type="submission" date="2016-10" db="EMBL/GenBank/DDBJ databases">
        <authorList>
            <person name="de Groot N.N."/>
        </authorList>
    </citation>
    <scope>NUCLEOTIDE SEQUENCE [LARGE SCALE GENOMIC DNA]</scope>
    <source>
        <strain evidence="2 3">DSM 21001</strain>
    </source>
</reference>
<dbReference type="GO" id="GO:0044718">
    <property type="term" value="P:siderophore transmembrane transport"/>
    <property type="evidence" value="ECO:0007669"/>
    <property type="project" value="TreeGrafter"/>
</dbReference>
<dbReference type="InterPro" id="IPR037066">
    <property type="entry name" value="Plug_dom_sf"/>
</dbReference>
<name>A0A1I6MD15_9BACT</name>
<evidence type="ECO:0000313" key="3">
    <source>
        <dbReference type="Proteomes" id="UP000199024"/>
    </source>
</evidence>
<dbReference type="SUPFAM" id="SSF56935">
    <property type="entry name" value="Porins"/>
    <property type="match status" value="1"/>
</dbReference>
<dbReference type="GO" id="GO:0004180">
    <property type="term" value="F:carboxypeptidase activity"/>
    <property type="evidence" value="ECO:0007669"/>
    <property type="project" value="UniProtKB-KW"/>
</dbReference>
<dbReference type="Gene3D" id="2.60.40.1120">
    <property type="entry name" value="Carboxypeptidase-like, regulatory domain"/>
    <property type="match status" value="1"/>
</dbReference>
<dbReference type="Proteomes" id="UP000199024">
    <property type="component" value="Unassembled WGS sequence"/>
</dbReference>
<dbReference type="Pfam" id="PF13620">
    <property type="entry name" value="CarboxypepD_reg"/>
    <property type="match status" value="1"/>
</dbReference>
<evidence type="ECO:0000259" key="1">
    <source>
        <dbReference type="Pfam" id="PF25183"/>
    </source>
</evidence>
<organism evidence="2 3">
    <name type="scientific">Granulicella pectinivorans</name>
    <dbReference type="NCBI Taxonomy" id="474950"/>
    <lineage>
        <taxon>Bacteria</taxon>
        <taxon>Pseudomonadati</taxon>
        <taxon>Acidobacteriota</taxon>
        <taxon>Terriglobia</taxon>
        <taxon>Terriglobales</taxon>
        <taxon>Acidobacteriaceae</taxon>
        <taxon>Granulicella</taxon>
    </lineage>
</organism>
<dbReference type="AlphaFoldDB" id="A0A1I6MD15"/>
<proteinExistence type="predicted"/>
<dbReference type="Pfam" id="PF25183">
    <property type="entry name" value="OMP_b-brl_4"/>
    <property type="match status" value="1"/>
</dbReference>
<gene>
    <name evidence="2" type="ORF">SAMN05421771_2345</name>
</gene>
<accession>A0A1I6MD15</accession>
<dbReference type="Gene3D" id="2.170.130.10">
    <property type="entry name" value="TonB-dependent receptor, plug domain"/>
    <property type="match status" value="1"/>
</dbReference>
<keyword evidence="3" id="KW-1185">Reference proteome</keyword>
<dbReference type="GO" id="GO:0009279">
    <property type="term" value="C:cell outer membrane"/>
    <property type="evidence" value="ECO:0007669"/>
    <property type="project" value="TreeGrafter"/>
</dbReference>
<keyword evidence="2" id="KW-0645">Protease</keyword>
<dbReference type="GO" id="GO:0015344">
    <property type="term" value="F:siderophore uptake transmembrane transporter activity"/>
    <property type="evidence" value="ECO:0007669"/>
    <property type="project" value="TreeGrafter"/>
</dbReference>
<dbReference type="InterPro" id="IPR008969">
    <property type="entry name" value="CarboxyPept-like_regulatory"/>
</dbReference>
<evidence type="ECO:0000313" key="2">
    <source>
        <dbReference type="EMBL" id="SFS13585.1"/>
    </source>
</evidence>
<dbReference type="InterPro" id="IPR057601">
    <property type="entry name" value="Oar-like_b-barrel"/>
</dbReference>
<dbReference type="STRING" id="474950.SAMN05421771_2345"/>